<sequence length="213" mass="23328">MGKVIYELNNYVTLWHNRKLELMLDYCKTGIIPPIAAATMPPPVPASTSTLSTIVTTTTTTTPTTTTATTTPPVTTDSVSDAPSVVWEEGDLNPGGFPDTFGPAVPVKVKSGKRTDDDRSRPHRGGDGTDDGKSPLGSNYDYFYHPSGKSEDKSKQEGQQQQPAEDKQAREITYMMYASLVLFSAMLLITIVHMCIYLTSDRTSKQPKYVPMN</sequence>
<dbReference type="Proteomes" id="UP000762676">
    <property type="component" value="Unassembled WGS sequence"/>
</dbReference>
<feature type="compositionally biased region" description="Basic and acidic residues" evidence="1">
    <location>
        <begin position="113"/>
        <end position="133"/>
    </location>
</feature>
<reference evidence="3 4" key="1">
    <citation type="journal article" date="2021" name="Elife">
        <title>Chloroplast acquisition without the gene transfer in kleptoplastic sea slugs, Plakobranchus ocellatus.</title>
        <authorList>
            <person name="Maeda T."/>
            <person name="Takahashi S."/>
            <person name="Yoshida T."/>
            <person name="Shimamura S."/>
            <person name="Takaki Y."/>
            <person name="Nagai Y."/>
            <person name="Toyoda A."/>
            <person name="Suzuki Y."/>
            <person name="Arimoto A."/>
            <person name="Ishii H."/>
            <person name="Satoh N."/>
            <person name="Nishiyama T."/>
            <person name="Hasebe M."/>
            <person name="Maruyama T."/>
            <person name="Minagawa J."/>
            <person name="Obokata J."/>
            <person name="Shigenobu S."/>
        </authorList>
    </citation>
    <scope>NUCLEOTIDE SEQUENCE [LARGE SCALE GENOMIC DNA]</scope>
</reference>
<protein>
    <submittedName>
        <fullName evidence="3">Uncharacterized protein</fullName>
    </submittedName>
</protein>
<comment type="caution">
    <text evidence="3">The sequence shown here is derived from an EMBL/GenBank/DDBJ whole genome shotgun (WGS) entry which is preliminary data.</text>
</comment>
<evidence type="ECO:0000256" key="1">
    <source>
        <dbReference type="SAM" id="MobiDB-lite"/>
    </source>
</evidence>
<proteinExistence type="predicted"/>
<evidence type="ECO:0000313" key="4">
    <source>
        <dbReference type="Proteomes" id="UP000762676"/>
    </source>
</evidence>
<keyword evidence="2" id="KW-0812">Transmembrane</keyword>
<evidence type="ECO:0000313" key="3">
    <source>
        <dbReference type="EMBL" id="GFR62581.1"/>
    </source>
</evidence>
<keyword evidence="4" id="KW-1185">Reference proteome</keyword>
<accession>A0AAV4EPE4</accession>
<name>A0AAV4EPE4_9GAST</name>
<feature type="region of interest" description="Disordered" evidence="1">
    <location>
        <begin position="57"/>
        <end position="167"/>
    </location>
</feature>
<keyword evidence="2" id="KW-0472">Membrane</keyword>
<feature type="transmembrane region" description="Helical" evidence="2">
    <location>
        <begin position="174"/>
        <end position="198"/>
    </location>
</feature>
<keyword evidence="2" id="KW-1133">Transmembrane helix</keyword>
<feature type="compositionally biased region" description="Low complexity" evidence="1">
    <location>
        <begin position="57"/>
        <end position="80"/>
    </location>
</feature>
<dbReference type="AlphaFoldDB" id="A0AAV4EPE4"/>
<organism evidence="3 4">
    <name type="scientific">Elysia marginata</name>
    <dbReference type="NCBI Taxonomy" id="1093978"/>
    <lineage>
        <taxon>Eukaryota</taxon>
        <taxon>Metazoa</taxon>
        <taxon>Spiralia</taxon>
        <taxon>Lophotrochozoa</taxon>
        <taxon>Mollusca</taxon>
        <taxon>Gastropoda</taxon>
        <taxon>Heterobranchia</taxon>
        <taxon>Euthyneura</taxon>
        <taxon>Panpulmonata</taxon>
        <taxon>Sacoglossa</taxon>
        <taxon>Placobranchoidea</taxon>
        <taxon>Plakobranchidae</taxon>
        <taxon>Elysia</taxon>
    </lineage>
</organism>
<gene>
    <name evidence="3" type="ORF">ElyMa_001875400</name>
</gene>
<evidence type="ECO:0000256" key="2">
    <source>
        <dbReference type="SAM" id="Phobius"/>
    </source>
</evidence>
<dbReference type="EMBL" id="BMAT01003799">
    <property type="protein sequence ID" value="GFR62581.1"/>
    <property type="molecule type" value="Genomic_DNA"/>
</dbReference>